<keyword evidence="2" id="KW-1185">Reference proteome</keyword>
<organism evidence="1 2">
    <name type="scientific">Maribacter aquivivus</name>
    <dbReference type="NCBI Taxonomy" id="228958"/>
    <lineage>
        <taxon>Bacteria</taxon>
        <taxon>Pseudomonadati</taxon>
        <taxon>Bacteroidota</taxon>
        <taxon>Flavobacteriia</taxon>
        <taxon>Flavobacteriales</taxon>
        <taxon>Flavobacteriaceae</taxon>
        <taxon>Maribacter</taxon>
    </lineage>
</organism>
<gene>
    <name evidence="1" type="ORF">SAMN04488007_0552</name>
</gene>
<dbReference type="AlphaFoldDB" id="A0A1M6JVN3"/>
<sequence length="134" mass="15938">MYLCKVYIIDEIEGNYMARDIQLKERWDYLVEKLSGKFSDGDPLELDAIIYLIGVQELGQYHKKYKKDDKLDLMHIAICRLLEPYGFYEFSFFDEDGWPHYNVMEELPALKAGEQTVLMKEAIVTYFVEKEFIQ</sequence>
<reference evidence="2" key="1">
    <citation type="submission" date="2016-11" db="EMBL/GenBank/DDBJ databases">
        <authorList>
            <person name="Varghese N."/>
            <person name="Submissions S."/>
        </authorList>
    </citation>
    <scope>NUCLEOTIDE SEQUENCE [LARGE SCALE GENOMIC DNA]</scope>
    <source>
        <strain evidence="2">DSM 16478</strain>
    </source>
</reference>
<evidence type="ECO:0000313" key="2">
    <source>
        <dbReference type="Proteomes" id="UP000184314"/>
    </source>
</evidence>
<dbReference type="EMBL" id="FQZX01000001">
    <property type="protein sequence ID" value="SHJ50729.1"/>
    <property type="molecule type" value="Genomic_DNA"/>
</dbReference>
<dbReference type="Proteomes" id="UP000184314">
    <property type="component" value="Unassembled WGS sequence"/>
</dbReference>
<accession>A0A1M6JVN3</accession>
<name>A0A1M6JVN3_9FLAO</name>
<dbReference type="STRING" id="228958.SAMN04488007_0552"/>
<evidence type="ECO:0000313" key="1">
    <source>
        <dbReference type="EMBL" id="SHJ50729.1"/>
    </source>
</evidence>
<proteinExistence type="predicted"/>
<protein>
    <submittedName>
        <fullName evidence="1">Uncharacterized protein</fullName>
    </submittedName>
</protein>